<name>A0ABU1RSL2_9GAMM</name>
<keyword evidence="12" id="KW-1185">Reference proteome</keyword>
<dbReference type="CDD" id="cd06548">
    <property type="entry name" value="GH18_chitinase"/>
    <property type="match status" value="1"/>
</dbReference>
<keyword evidence="6" id="KW-0624">Polysaccharide degradation</keyword>
<dbReference type="Proteomes" id="UP001254759">
    <property type="component" value="Unassembled WGS sequence"/>
</dbReference>
<comment type="catalytic activity">
    <reaction evidence="1">
        <text>Random endo-hydrolysis of N-acetyl-beta-D-glucosaminide (1-&gt;4)-beta-linkages in chitin and chitodextrins.</text>
        <dbReference type="EC" id="3.2.1.14"/>
    </reaction>
</comment>
<evidence type="ECO:0000256" key="8">
    <source>
        <dbReference type="RuleBase" id="RU004453"/>
    </source>
</evidence>
<keyword evidence="9" id="KW-0732">Signal</keyword>
<dbReference type="PANTHER" id="PTHR11177:SF317">
    <property type="entry name" value="CHITINASE 12-RELATED"/>
    <property type="match status" value="1"/>
</dbReference>
<dbReference type="EC" id="3.2.1.14" evidence="2"/>
<gene>
    <name evidence="11" type="ORF">J2W94_002050</name>
</gene>
<reference evidence="11 12" key="1">
    <citation type="submission" date="2023-07" db="EMBL/GenBank/DDBJ databases">
        <title>Sorghum-associated microbial communities from plants grown in Nebraska, USA.</title>
        <authorList>
            <person name="Schachtman D."/>
        </authorList>
    </citation>
    <scope>NUCLEOTIDE SEQUENCE [LARGE SCALE GENOMIC DNA]</scope>
    <source>
        <strain evidence="11 12">BE107</strain>
    </source>
</reference>
<dbReference type="InterPro" id="IPR011583">
    <property type="entry name" value="Chitinase_II/V-like_cat"/>
</dbReference>
<dbReference type="PROSITE" id="PS51910">
    <property type="entry name" value="GH18_2"/>
    <property type="match status" value="1"/>
</dbReference>
<dbReference type="PROSITE" id="PS01095">
    <property type="entry name" value="GH18_1"/>
    <property type="match status" value="1"/>
</dbReference>
<evidence type="ECO:0000256" key="3">
    <source>
        <dbReference type="ARBA" id="ARBA00022801"/>
    </source>
</evidence>
<evidence type="ECO:0000313" key="11">
    <source>
        <dbReference type="EMBL" id="MDR6841765.1"/>
    </source>
</evidence>
<evidence type="ECO:0000259" key="10">
    <source>
        <dbReference type="PROSITE" id="PS51910"/>
    </source>
</evidence>
<evidence type="ECO:0000256" key="4">
    <source>
        <dbReference type="ARBA" id="ARBA00023024"/>
    </source>
</evidence>
<dbReference type="GO" id="GO:0008843">
    <property type="term" value="F:endochitinase activity"/>
    <property type="evidence" value="ECO:0007669"/>
    <property type="project" value="UniProtKB-EC"/>
</dbReference>
<dbReference type="SMART" id="SM00636">
    <property type="entry name" value="Glyco_18"/>
    <property type="match status" value="1"/>
</dbReference>
<dbReference type="SUPFAM" id="SSF54556">
    <property type="entry name" value="Chitinase insertion domain"/>
    <property type="match status" value="1"/>
</dbReference>
<dbReference type="SUPFAM" id="SSF51445">
    <property type="entry name" value="(Trans)glycosidases"/>
    <property type="match status" value="1"/>
</dbReference>
<comment type="similarity">
    <text evidence="8">Belongs to the glycosyl hydrolase 18 family.</text>
</comment>
<evidence type="ECO:0000256" key="9">
    <source>
        <dbReference type="SAM" id="SignalP"/>
    </source>
</evidence>
<feature type="chain" id="PRO_5046039188" description="chitinase" evidence="9">
    <location>
        <begin position="31"/>
        <end position="382"/>
    </location>
</feature>
<sequence length="382" mass="42164">MKMEALYRYIVRLTTGLALAAAFVHGPVYAKDAARDYRIIGYVADGPTLPKISADKLDVVNFAFAQVNPAHEVFLPHETAARSLDGLVALRETNPDLKVLLSIGGWGAGNFSEAALTDVSRARFADTALALVRKHDLDGLDIDWEYPAHPGPGISHRPEDKQNFTLLLQAIRAKLDVLGASEGGRRYLLTIAAADGEAARGLEIARISEVLDWINLMTYDFYGSLTPTTGHHASLYRSRTAAAGSRTTEQAVDEFLKAGTPPRKLNVGLAFYGRVFGKVTDAQQGLHQPFASEGGFVTWQQIARDHLDKGGFVRLWDEQAQAAWLWNEKDKRLISYEDPQALRAKADFVRERGLGGVMYWEQRTDPDEQLLDVVHAALRKAP</sequence>
<protein>
    <recommendedName>
        <fullName evidence="2">chitinase</fullName>
        <ecNumber evidence="2">3.2.1.14</ecNumber>
    </recommendedName>
</protein>
<dbReference type="InterPro" id="IPR001579">
    <property type="entry name" value="Glyco_hydro_18_chit_AS"/>
</dbReference>
<evidence type="ECO:0000256" key="2">
    <source>
        <dbReference type="ARBA" id="ARBA00012729"/>
    </source>
</evidence>
<evidence type="ECO:0000256" key="5">
    <source>
        <dbReference type="ARBA" id="ARBA00023295"/>
    </source>
</evidence>
<evidence type="ECO:0000256" key="1">
    <source>
        <dbReference type="ARBA" id="ARBA00000822"/>
    </source>
</evidence>
<keyword evidence="6" id="KW-0119">Carbohydrate metabolism</keyword>
<dbReference type="InterPro" id="IPR029070">
    <property type="entry name" value="Chitinase_insertion_sf"/>
</dbReference>
<comment type="caution">
    <text evidence="11">The sequence shown here is derived from an EMBL/GenBank/DDBJ whole genome shotgun (WGS) entry which is preliminary data.</text>
</comment>
<proteinExistence type="inferred from homology"/>
<evidence type="ECO:0000256" key="6">
    <source>
        <dbReference type="ARBA" id="ARBA00023326"/>
    </source>
</evidence>
<feature type="domain" description="GH18" evidence="10">
    <location>
        <begin position="37"/>
        <end position="381"/>
    </location>
</feature>
<feature type="signal peptide" evidence="9">
    <location>
        <begin position="1"/>
        <end position="30"/>
    </location>
</feature>
<dbReference type="Gene3D" id="3.20.20.80">
    <property type="entry name" value="Glycosidases"/>
    <property type="match status" value="1"/>
</dbReference>
<dbReference type="PANTHER" id="PTHR11177">
    <property type="entry name" value="CHITINASE"/>
    <property type="match status" value="1"/>
</dbReference>
<evidence type="ECO:0000313" key="12">
    <source>
        <dbReference type="Proteomes" id="UP001254759"/>
    </source>
</evidence>
<keyword evidence="5 7" id="KW-0326">Glycosidase</keyword>
<dbReference type="Pfam" id="PF00704">
    <property type="entry name" value="Glyco_hydro_18"/>
    <property type="match status" value="1"/>
</dbReference>
<keyword evidence="3 7" id="KW-0378">Hydrolase</keyword>
<keyword evidence="4" id="KW-0146">Chitin degradation</keyword>
<dbReference type="InterPro" id="IPR050314">
    <property type="entry name" value="Glycosyl_Hydrlase_18"/>
</dbReference>
<dbReference type="RefSeq" id="WP_310092853.1">
    <property type="nucleotide sequence ID" value="NZ_JAVDTT010000002.1"/>
</dbReference>
<dbReference type="Gene3D" id="3.10.50.10">
    <property type="match status" value="1"/>
</dbReference>
<organism evidence="11 12">
    <name type="scientific">Pseudoxanthomonas sacheonensis</name>
    <dbReference type="NCBI Taxonomy" id="443615"/>
    <lineage>
        <taxon>Bacteria</taxon>
        <taxon>Pseudomonadati</taxon>
        <taxon>Pseudomonadota</taxon>
        <taxon>Gammaproteobacteria</taxon>
        <taxon>Lysobacterales</taxon>
        <taxon>Lysobacteraceae</taxon>
        <taxon>Pseudoxanthomonas</taxon>
    </lineage>
</organism>
<dbReference type="EMBL" id="JAVDTT010000002">
    <property type="protein sequence ID" value="MDR6841765.1"/>
    <property type="molecule type" value="Genomic_DNA"/>
</dbReference>
<dbReference type="InterPro" id="IPR017853">
    <property type="entry name" value="GH"/>
</dbReference>
<evidence type="ECO:0000256" key="7">
    <source>
        <dbReference type="RuleBase" id="RU000489"/>
    </source>
</evidence>
<accession>A0ABU1RSL2</accession>
<dbReference type="InterPro" id="IPR001223">
    <property type="entry name" value="Glyco_hydro18_cat"/>
</dbReference>